<keyword evidence="1" id="KW-0472">Membrane</keyword>
<dbReference type="AlphaFoldDB" id="A0A7W9YK16"/>
<keyword evidence="1" id="KW-1133">Transmembrane helix</keyword>
<feature type="transmembrane region" description="Helical" evidence="1">
    <location>
        <begin position="6"/>
        <end position="26"/>
    </location>
</feature>
<feature type="transmembrane region" description="Helical" evidence="1">
    <location>
        <begin position="38"/>
        <end position="60"/>
    </location>
</feature>
<dbReference type="EMBL" id="JACHDS010000001">
    <property type="protein sequence ID" value="MBB6173607.1"/>
    <property type="molecule type" value="Genomic_DNA"/>
</dbReference>
<evidence type="ECO:0000256" key="1">
    <source>
        <dbReference type="SAM" id="Phobius"/>
    </source>
</evidence>
<accession>A0A7W9YK16</accession>
<feature type="transmembrane region" description="Helical" evidence="1">
    <location>
        <begin position="98"/>
        <end position="116"/>
    </location>
</feature>
<proteinExistence type="predicted"/>
<organism evidence="2 3">
    <name type="scientific">Nocardiopsis mwathae</name>
    <dbReference type="NCBI Taxonomy" id="1472723"/>
    <lineage>
        <taxon>Bacteria</taxon>
        <taxon>Bacillati</taxon>
        <taxon>Actinomycetota</taxon>
        <taxon>Actinomycetes</taxon>
        <taxon>Streptosporangiales</taxon>
        <taxon>Nocardiopsidaceae</taxon>
        <taxon>Nocardiopsis</taxon>
    </lineage>
</organism>
<comment type="caution">
    <text evidence="2">The sequence shown here is derived from an EMBL/GenBank/DDBJ whole genome shotgun (WGS) entry which is preliminary data.</text>
</comment>
<protein>
    <recommendedName>
        <fullName evidence="4">Integral membrane protein</fullName>
    </recommendedName>
</protein>
<name>A0A7W9YK16_9ACTN</name>
<reference evidence="2 3" key="1">
    <citation type="submission" date="2020-08" db="EMBL/GenBank/DDBJ databases">
        <title>Sequencing the genomes of 1000 actinobacteria strains.</title>
        <authorList>
            <person name="Klenk H.-P."/>
        </authorList>
    </citation>
    <scope>NUCLEOTIDE SEQUENCE [LARGE SCALE GENOMIC DNA]</scope>
    <source>
        <strain evidence="2 3">DSM 46659</strain>
    </source>
</reference>
<keyword evidence="1" id="KW-0812">Transmembrane</keyword>
<sequence>MEAAVIDWLAAVIKIASLAMAAWCLVSTFRRRPMDTWHLIGMGVLWLLLLGQTVVSAVLLVGGERPAEMVTFIAYLATVVLIPPVCAIWGLMERTRWGPAVIAFACFVLLAMMVRLEQIWDPSLV</sequence>
<feature type="transmembrane region" description="Helical" evidence="1">
    <location>
        <begin position="72"/>
        <end position="91"/>
    </location>
</feature>
<evidence type="ECO:0000313" key="2">
    <source>
        <dbReference type="EMBL" id="MBB6173607.1"/>
    </source>
</evidence>
<dbReference type="Proteomes" id="UP000546642">
    <property type="component" value="Unassembled WGS sequence"/>
</dbReference>
<keyword evidence="3" id="KW-1185">Reference proteome</keyword>
<gene>
    <name evidence="2" type="ORF">HNR23_003667</name>
</gene>
<evidence type="ECO:0000313" key="3">
    <source>
        <dbReference type="Proteomes" id="UP000546642"/>
    </source>
</evidence>
<evidence type="ECO:0008006" key="4">
    <source>
        <dbReference type="Google" id="ProtNLM"/>
    </source>
</evidence>